<protein>
    <recommendedName>
        <fullName evidence="1">Glycosyl transferase family 1 domain-containing protein</fullName>
    </recommendedName>
</protein>
<dbReference type="RefSeq" id="WP_023015748.1">
    <property type="nucleotide sequence ID" value="NZ_AXDY01000006.1"/>
</dbReference>
<accession>A0ABN0PCI7</accession>
<comment type="caution">
    <text evidence="2">The sequence shown here is derived from an EMBL/GenBank/DDBJ whole genome shotgun (WGS) entry which is preliminary data.</text>
</comment>
<dbReference type="InterPro" id="IPR001296">
    <property type="entry name" value="Glyco_trans_1"/>
</dbReference>
<keyword evidence="3" id="KW-1185">Reference proteome</keyword>
<sequence length="396" mass="46061">MKILFVLNNFNYGGPQKSLLNLFYELKDEDVEIDLVVLNGLDKLKEYLPNNVNLINIDSRYALLMLDKHNLKENLLKNIKHPIFVSKVIAFVIKSLLKLHDNTKAKQKFWIKNKWDGLATQKKYDYAIGVSGGHSIYFIEDYINADVKIGWIRTDYKKLKRNNELDAQYFSKLNGLITVSKICGVNFEKIFNIQPKVFYNSLPIKLYENIPTFKIDLNNKFTNICTICRLDYGKGLDLVLETAEIIKEKNLNIHWYIIGDGKLYDWFMNEITKRGLKDIVICKGFVFNTGSIVKDMDFLVHPSRFEGKSNTIDEALYYNVPVVATNFETVYEQIKDGYNGYITEMTGESIFEKIEQLYVDTVDYNRIKNNISNEKKTPVKKSEEFLNLIQSFKGDN</sequence>
<dbReference type="Pfam" id="PF00534">
    <property type="entry name" value="Glycos_transf_1"/>
    <property type="match status" value="1"/>
</dbReference>
<evidence type="ECO:0000259" key="1">
    <source>
        <dbReference type="Pfam" id="PF00534"/>
    </source>
</evidence>
<organism evidence="2 3">
    <name type="scientific">Staphylococcus simulans UMC-CNS-990</name>
    <dbReference type="NCBI Taxonomy" id="1405498"/>
    <lineage>
        <taxon>Bacteria</taxon>
        <taxon>Bacillati</taxon>
        <taxon>Bacillota</taxon>
        <taxon>Bacilli</taxon>
        <taxon>Bacillales</taxon>
        <taxon>Staphylococcaceae</taxon>
        <taxon>Staphylococcus</taxon>
    </lineage>
</organism>
<reference evidence="2 3" key="1">
    <citation type="journal article" date="2013" name="Genome Announc.">
        <title>Draft Genome Sequence of Staphylococcus simulans UMC-CNS-990, Isolated from a Case of Chronic Bovine Mastitis.</title>
        <authorList>
            <person name="Calcutt M.J."/>
            <person name="Foecking M.F."/>
            <person name="Hsieh H.Y."/>
            <person name="Perry J."/>
            <person name="Stewart G.C."/>
            <person name="Middleton J.R."/>
        </authorList>
    </citation>
    <scope>NUCLEOTIDE SEQUENCE [LARGE SCALE GENOMIC DNA]</scope>
    <source>
        <strain evidence="2 3">UMC-CNS-990</strain>
    </source>
</reference>
<dbReference type="PANTHER" id="PTHR12526">
    <property type="entry name" value="GLYCOSYLTRANSFERASE"/>
    <property type="match status" value="1"/>
</dbReference>
<proteinExistence type="predicted"/>
<dbReference type="PANTHER" id="PTHR12526:SF630">
    <property type="entry name" value="GLYCOSYLTRANSFERASE"/>
    <property type="match status" value="1"/>
</dbReference>
<name>A0ABN0PCI7_STASI</name>
<gene>
    <name evidence="2" type="ORF">SSIM_08320</name>
</gene>
<dbReference type="EMBL" id="AXDY01000006">
    <property type="protein sequence ID" value="ERS93280.1"/>
    <property type="molecule type" value="Genomic_DNA"/>
</dbReference>
<dbReference type="SUPFAM" id="SSF53756">
    <property type="entry name" value="UDP-Glycosyltransferase/glycogen phosphorylase"/>
    <property type="match status" value="1"/>
</dbReference>
<evidence type="ECO:0000313" key="3">
    <source>
        <dbReference type="Proteomes" id="UP000017131"/>
    </source>
</evidence>
<dbReference type="Proteomes" id="UP000017131">
    <property type="component" value="Unassembled WGS sequence"/>
</dbReference>
<evidence type="ECO:0000313" key="2">
    <source>
        <dbReference type="EMBL" id="ERS93280.1"/>
    </source>
</evidence>
<feature type="domain" description="Glycosyl transferase family 1" evidence="1">
    <location>
        <begin position="214"/>
        <end position="371"/>
    </location>
</feature>
<dbReference type="CDD" id="cd03811">
    <property type="entry name" value="GT4_GT28_WabH-like"/>
    <property type="match status" value="1"/>
</dbReference>
<dbReference type="Gene3D" id="3.40.50.2000">
    <property type="entry name" value="Glycogen Phosphorylase B"/>
    <property type="match status" value="2"/>
</dbReference>